<evidence type="ECO:0000256" key="11">
    <source>
        <dbReference type="ARBA" id="ARBA00031159"/>
    </source>
</evidence>
<dbReference type="STRING" id="933084.A0A067PIC6"/>
<dbReference type="NCBIfam" id="TIGR02462">
    <property type="entry name" value="pyranose_ox"/>
    <property type="match status" value="1"/>
</dbReference>
<feature type="domain" description="Glucose-methanol-choline oxidoreductase C-terminal" evidence="13">
    <location>
        <begin position="456"/>
        <end position="565"/>
    </location>
</feature>
<reference evidence="15" key="1">
    <citation type="journal article" date="2014" name="Proc. Natl. Acad. Sci. U.S.A.">
        <title>Extensive sampling of basidiomycete genomes demonstrates inadequacy of the white-rot/brown-rot paradigm for wood decay fungi.</title>
        <authorList>
            <person name="Riley R."/>
            <person name="Salamov A.A."/>
            <person name="Brown D.W."/>
            <person name="Nagy L.G."/>
            <person name="Floudas D."/>
            <person name="Held B.W."/>
            <person name="Levasseur A."/>
            <person name="Lombard V."/>
            <person name="Morin E."/>
            <person name="Otillar R."/>
            <person name="Lindquist E.A."/>
            <person name="Sun H."/>
            <person name="LaButti K.M."/>
            <person name="Schmutz J."/>
            <person name="Jabbour D."/>
            <person name="Luo H."/>
            <person name="Baker S.E."/>
            <person name="Pisabarro A.G."/>
            <person name="Walton J.D."/>
            <person name="Blanchette R.A."/>
            <person name="Henrissat B."/>
            <person name="Martin F."/>
            <person name="Cullen D."/>
            <person name="Hibbett D.S."/>
            <person name="Grigoriev I.V."/>
        </authorList>
    </citation>
    <scope>NUCLEOTIDE SEQUENCE [LARGE SCALE GENOMIC DNA]</scope>
    <source>
        <strain evidence="15">MUCL 33604</strain>
    </source>
</reference>
<protein>
    <recommendedName>
        <fullName evidence="6">Pyranose 2-oxidase</fullName>
        <ecNumber evidence="5">1.1.3.10</ecNumber>
    </recommendedName>
    <alternativeName>
        <fullName evidence="11">FAD-oxidoreductase</fullName>
    </alternativeName>
    <alternativeName>
        <fullName evidence="10">Glucose 2-oxidase</fullName>
    </alternativeName>
    <alternativeName>
        <fullName evidence="12">Pyranose:oxygen 2-oxidoreductase</fullName>
    </alternativeName>
</protein>
<dbReference type="EC" id="1.1.3.10" evidence="5"/>
<evidence type="ECO:0000259" key="13">
    <source>
        <dbReference type="Pfam" id="PF05199"/>
    </source>
</evidence>
<evidence type="ECO:0000256" key="10">
    <source>
        <dbReference type="ARBA" id="ARBA00030508"/>
    </source>
</evidence>
<evidence type="ECO:0000256" key="9">
    <source>
        <dbReference type="ARBA" id="ARBA00023002"/>
    </source>
</evidence>
<dbReference type="InterPro" id="IPR051473">
    <property type="entry name" value="P2Ox-like"/>
</dbReference>
<dbReference type="InParanoid" id="A0A067PIC6"/>
<evidence type="ECO:0000256" key="3">
    <source>
        <dbReference type="ARBA" id="ARBA00010790"/>
    </source>
</evidence>
<dbReference type="InterPro" id="IPR007867">
    <property type="entry name" value="GMC_OxRtase_C"/>
</dbReference>
<dbReference type="SUPFAM" id="SSF51905">
    <property type="entry name" value="FAD/NAD(P)-binding domain"/>
    <property type="match status" value="1"/>
</dbReference>
<evidence type="ECO:0000256" key="7">
    <source>
        <dbReference type="ARBA" id="ARBA00022630"/>
    </source>
</evidence>
<dbReference type="GO" id="GO:0050233">
    <property type="term" value="F:pyranose oxidase activity"/>
    <property type="evidence" value="ECO:0007669"/>
    <property type="project" value="UniProtKB-EC"/>
</dbReference>
<comment type="similarity">
    <text evidence="3">Belongs to the GMC oxidoreductase family.</text>
</comment>
<dbReference type="SUPFAM" id="SSF54373">
    <property type="entry name" value="FAD-linked reductases, C-terminal domain"/>
    <property type="match status" value="1"/>
</dbReference>
<evidence type="ECO:0000313" key="14">
    <source>
        <dbReference type="EMBL" id="KDQ54529.1"/>
    </source>
</evidence>
<sequence length="620" mass="68287">VFIAGSGPIGAVFARLLVDAGYNVIYLMSPPVVPSSPHLLPNRDTRVPGAHKKNEIEYQKDIDRFSHAIPLSKGALSTVSVPVSSTVVPTLDPAAWTASDPTQMYITNGRNNFQQTYNNLGAEAVTRGVGGMSTHWTCATPEFLKGLERPKILTGESADDAEWTLLYDAARSLIGTSEHEFDQSIRHNVVLQTLIDAYPDRGVKALPLACHRLAEGSPYVQWHSADNVYGDMFTNPTKTNVDGKARGQFKLLTNTRCTRFALANENAPFKVGAVEVKDLLEDRLFPGGGPTDFYIRSKVFLGNCLTDRWQILANSGFGGTRDGAIDIIPNLGTHITEQPMAFCQIVLRQGRLTLFQVDDIPKNLDTKPEWWAAAVRHHIQQHGDTDPLPIPFKDPEPQVTIPASLERPWHTQIHRDAFSYGEVGPLVDSRIVVDLRFFGMQVGVPENRMVFETAITDSYGMPQPTFEYRPTEKYAFEAHDMMADMTDVASKLGGYLPGSSPQFMTPGLALHLGGTTRLGQGTDKGETVADFNSQVWDFDNLYVGGNGLIPTPFGANPTLTSMCLAFRGAYKISQDLAAGQLTPPNPAQALTPTPRTWLNWAFDVNDPNYPVHQRKLHRSV</sequence>
<dbReference type="Gene3D" id="3.50.50.60">
    <property type="entry name" value="FAD/NAD(P)-binding domain"/>
    <property type="match status" value="1"/>
</dbReference>
<comment type="subunit">
    <text evidence="4">Homotetramer.</text>
</comment>
<comment type="cofactor">
    <cofactor evidence="2">
        <name>FAD</name>
        <dbReference type="ChEBI" id="CHEBI:57692"/>
    </cofactor>
</comment>
<proteinExistence type="inferred from homology"/>
<evidence type="ECO:0000256" key="2">
    <source>
        <dbReference type="ARBA" id="ARBA00001974"/>
    </source>
</evidence>
<comment type="catalytic activity">
    <reaction evidence="1">
        <text>D-glucose + O2 = 2-dehydro-D-glucose + H2O2</text>
        <dbReference type="Rhea" id="RHEA:10552"/>
        <dbReference type="ChEBI" id="CHEBI:4167"/>
        <dbReference type="ChEBI" id="CHEBI:15379"/>
        <dbReference type="ChEBI" id="CHEBI:16240"/>
        <dbReference type="ChEBI" id="CHEBI:16609"/>
        <dbReference type="EC" id="1.1.3.10"/>
    </reaction>
</comment>
<keyword evidence="7" id="KW-0285">Flavoprotein</keyword>
<dbReference type="Proteomes" id="UP000027265">
    <property type="component" value="Unassembled WGS sequence"/>
</dbReference>
<keyword evidence="9" id="KW-0560">Oxidoreductase</keyword>
<feature type="non-terminal residue" evidence="14">
    <location>
        <position position="1"/>
    </location>
</feature>
<name>A0A067PIC6_9AGAM</name>
<dbReference type="InterPro" id="IPR012814">
    <property type="entry name" value="P2OX"/>
</dbReference>
<dbReference type="InterPro" id="IPR036188">
    <property type="entry name" value="FAD/NAD-bd_sf"/>
</dbReference>
<keyword evidence="15" id="KW-1185">Reference proteome</keyword>
<keyword evidence="8" id="KW-0274">FAD</keyword>
<evidence type="ECO:0000256" key="5">
    <source>
        <dbReference type="ARBA" id="ARBA00013082"/>
    </source>
</evidence>
<evidence type="ECO:0000256" key="6">
    <source>
        <dbReference type="ARBA" id="ARBA00016408"/>
    </source>
</evidence>
<dbReference type="OrthoDB" id="269227at2759"/>
<dbReference type="PANTHER" id="PTHR42784:SF1">
    <property type="entry name" value="PYRANOSE 2-OXIDASE"/>
    <property type="match status" value="1"/>
</dbReference>
<dbReference type="GO" id="GO:0050660">
    <property type="term" value="F:flavin adenine dinucleotide binding"/>
    <property type="evidence" value="ECO:0007669"/>
    <property type="project" value="InterPro"/>
</dbReference>
<dbReference type="Gene3D" id="3.30.1920.50">
    <property type="match status" value="1"/>
</dbReference>
<dbReference type="PANTHER" id="PTHR42784">
    <property type="entry name" value="PYRANOSE 2-OXIDASE"/>
    <property type="match status" value="1"/>
</dbReference>
<evidence type="ECO:0000256" key="4">
    <source>
        <dbReference type="ARBA" id="ARBA00011881"/>
    </source>
</evidence>
<evidence type="ECO:0000256" key="1">
    <source>
        <dbReference type="ARBA" id="ARBA00000827"/>
    </source>
</evidence>
<dbReference type="HOGENOM" id="CLU_023699_0_0_1"/>
<organism evidence="14 15">
    <name type="scientific">Jaapia argillacea MUCL 33604</name>
    <dbReference type="NCBI Taxonomy" id="933084"/>
    <lineage>
        <taxon>Eukaryota</taxon>
        <taxon>Fungi</taxon>
        <taxon>Dikarya</taxon>
        <taxon>Basidiomycota</taxon>
        <taxon>Agaricomycotina</taxon>
        <taxon>Agaricomycetes</taxon>
        <taxon>Agaricomycetidae</taxon>
        <taxon>Jaapiales</taxon>
        <taxon>Jaapiaceae</taxon>
        <taxon>Jaapia</taxon>
    </lineage>
</organism>
<dbReference type="AlphaFoldDB" id="A0A067PIC6"/>
<evidence type="ECO:0000256" key="12">
    <source>
        <dbReference type="ARBA" id="ARBA00031330"/>
    </source>
</evidence>
<evidence type="ECO:0000256" key="8">
    <source>
        <dbReference type="ARBA" id="ARBA00022827"/>
    </source>
</evidence>
<dbReference type="EMBL" id="KL197728">
    <property type="protein sequence ID" value="KDQ54529.1"/>
    <property type="molecule type" value="Genomic_DNA"/>
</dbReference>
<accession>A0A067PIC6</accession>
<evidence type="ECO:0000313" key="15">
    <source>
        <dbReference type="Proteomes" id="UP000027265"/>
    </source>
</evidence>
<gene>
    <name evidence="14" type="ORF">JAAARDRAFT_135496</name>
</gene>
<dbReference type="Pfam" id="PF05199">
    <property type="entry name" value="GMC_oxred_C"/>
    <property type="match status" value="1"/>
</dbReference>